<organism evidence="1 2">
    <name type="scientific">Hibiscus sabdariffa</name>
    <name type="common">roselle</name>
    <dbReference type="NCBI Taxonomy" id="183260"/>
    <lineage>
        <taxon>Eukaryota</taxon>
        <taxon>Viridiplantae</taxon>
        <taxon>Streptophyta</taxon>
        <taxon>Embryophyta</taxon>
        <taxon>Tracheophyta</taxon>
        <taxon>Spermatophyta</taxon>
        <taxon>Magnoliopsida</taxon>
        <taxon>eudicotyledons</taxon>
        <taxon>Gunneridae</taxon>
        <taxon>Pentapetalae</taxon>
        <taxon>rosids</taxon>
        <taxon>malvids</taxon>
        <taxon>Malvales</taxon>
        <taxon>Malvaceae</taxon>
        <taxon>Malvoideae</taxon>
        <taxon>Hibiscus</taxon>
    </lineage>
</organism>
<dbReference type="EMBL" id="JBBPBM010000001">
    <property type="protein sequence ID" value="KAK8600772.1"/>
    <property type="molecule type" value="Genomic_DNA"/>
</dbReference>
<sequence>MTIFQLQEDHKYYNVSEEKPEEAEYWLEHTTQIVTKQLACLDEHKLECVVVLLAGEALSWLETTTLTASAEKASKPIEQYVAEFCKYCKYGAKYIKMEKDKCRKFTDGLNDKPGPMFTAMEIEDF</sequence>
<dbReference type="Proteomes" id="UP001472677">
    <property type="component" value="Unassembled WGS sequence"/>
</dbReference>
<comment type="caution">
    <text evidence="1">The sequence shown here is derived from an EMBL/GenBank/DDBJ whole genome shotgun (WGS) entry which is preliminary data.</text>
</comment>
<gene>
    <name evidence="1" type="ORF">V6N12_050621</name>
</gene>
<keyword evidence="2" id="KW-1185">Reference proteome</keyword>
<protein>
    <recommendedName>
        <fullName evidence="3">Retrotransposon gag domain-containing protein</fullName>
    </recommendedName>
</protein>
<evidence type="ECO:0000313" key="2">
    <source>
        <dbReference type="Proteomes" id="UP001472677"/>
    </source>
</evidence>
<name>A0ABR2GCY1_9ROSI</name>
<accession>A0ABR2GCY1</accession>
<evidence type="ECO:0008006" key="3">
    <source>
        <dbReference type="Google" id="ProtNLM"/>
    </source>
</evidence>
<evidence type="ECO:0000313" key="1">
    <source>
        <dbReference type="EMBL" id="KAK8600772.1"/>
    </source>
</evidence>
<proteinExistence type="predicted"/>
<reference evidence="1 2" key="1">
    <citation type="journal article" date="2024" name="G3 (Bethesda)">
        <title>Genome assembly of Hibiscus sabdariffa L. provides insights into metabolisms of medicinal natural products.</title>
        <authorList>
            <person name="Kim T."/>
        </authorList>
    </citation>
    <scope>NUCLEOTIDE SEQUENCE [LARGE SCALE GENOMIC DNA]</scope>
    <source>
        <strain evidence="1">TK-2024</strain>
        <tissue evidence="1">Old leaves</tissue>
    </source>
</reference>